<feature type="region of interest" description="Disordered" evidence="8">
    <location>
        <begin position="394"/>
        <end position="429"/>
    </location>
</feature>
<evidence type="ECO:0000313" key="11">
    <source>
        <dbReference type="Proteomes" id="UP001142055"/>
    </source>
</evidence>
<keyword evidence="4" id="KW-0418">Kinase</keyword>
<dbReference type="InterPro" id="IPR008271">
    <property type="entry name" value="Ser/Thr_kinase_AS"/>
</dbReference>
<dbReference type="GO" id="GO:0043065">
    <property type="term" value="P:positive regulation of apoptotic process"/>
    <property type="evidence" value="ECO:0007669"/>
    <property type="project" value="TreeGrafter"/>
</dbReference>
<feature type="compositionally biased region" description="Low complexity" evidence="8">
    <location>
        <begin position="335"/>
        <end position="360"/>
    </location>
</feature>
<dbReference type="Gene3D" id="1.10.510.10">
    <property type="entry name" value="Transferase(Phosphotransferase) domain 1"/>
    <property type="match status" value="1"/>
</dbReference>
<dbReference type="PANTHER" id="PTHR24342:SF14">
    <property type="entry name" value="DEATH-ASSOCIATED PROTEIN KINASE DAPK-1"/>
    <property type="match status" value="1"/>
</dbReference>
<proteinExistence type="inferred from homology"/>
<evidence type="ECO:0000259" key="9">
    <source>
        <dbReference type="PROSITE" id="PS50011"/>
    </source>
</evidence>
<dbReference type="InterPro" id="IPR000719">
    <property type="entry name" value="Prot_kinase_dom"/>
</dbReference>
<dbReference type="InterPro" id="IPR011009">
    <property type="entry name" value="Kinase-like_dom_sf"/>
</dbReference>
<dbReference type="GO" id="GO:0005634">
    <property type="term" value="C:nucleus"/>
    <property type="evidence" value="ECO:0007669"/>
    <property type="project" value="TreeGrafter"/>
</dbReference>
<dbReference type="Pfam" id="PF00069">
    <property type="entry name" value="Pkinase"/>
    <property type="match status" value="1"/>
</dbReference>
<accession>A0A9Q0M3V6</accession>
<dbReference type="PROSITE" id="PS50011">
    <property type="entry name" value="PROTEIN_KINASE_DOM"/>
    <property type="match status" value="1"/>
</dbReference>
<comment type="similarity">
    <text evidence="7">Belongs to the protein kinase superfamily.</text>
</comment>
<evidence type="ECO:0000256" key="6">
    <source>
        <dbReference type="PROSITE-ProRule" id="PRU10141"/>
    </source>
</evidence>
<reference evidence="10" key="1">
    <citation type="submission" date="2022-12" db="EMBL/GenBank/DDBJ databases">
        <title>Genome assemblies of Blomia tropicalis.</title>
        <authorList>
            <person name="Cui Y."/>
        </authorList>
    </citation>
    <scope>NUCLEOTIDE SEQUENCE</scope>
    <source>
        <tissue evidence="10">Adult mites</tissue>
    </source>
</reference>
<dbReference type="PANTHER" id="PTHR24342">
    <property type="entry name" value="SERINE/THREONINE-PROTEIN KINASE 17"/>
    <property type="match status" value="1"/>
</dbReference>
<comment type="caution">
    <text evidence="10">The sequence shown here is derived from an EMBL/GenBank/DDBJ whole genome shotgun (WGS) entry which is preliminary data.</text>
</comment>
<dbReference type="PROSITE" id="PS00107">
    <property type="entry name" value="PROTEIN_KINASE_ATP"/>
    <property type="match status" value="1"/>
</dbReference>
<keyword evidence="5 6" id="KW-0067">ATP-binding</keyword>
<feature type="compositionally biased region" description="Polar residues" evidence="8">
    <location>
        <begin position="415"/>
        <end position="425"/>
    </location>
</feature>
<name>A0A9Q0M3V6_BLOTA</name>
<feature type="region of interest" description="Disordered" evidence="8">
    <location>
        <begin position="332"/>
        <end position="360"/>
    </location>
</feature>
<dbReference type="SMART" id="SM00220">
    <property type="entry name" value="S_TKc"/>
    <property type="match status" value="1"/>
</dbReference>
<dbReference type="GO" id="GO:0005524">
    <property type="term" value="F:ATP binding"/>
    <property type="evidence" value="ECO:0007669"/>
    <property type="project" value="UniProtKB-UniRule"/>
</dbReference>
<keyword evidence="1 7" id="KW-0723">Serine/threonine-protein kinase</keyword>
<dbReference type="GO" id="GO:0004674">
    <property type="term" value="F:protein serine/threonine kinase activity"/>
    <property type="evidence" value="ECO:0007669"/>
    <property type="project" value="UniProtKB-KW"/>
</dbReference>
<evidence type="ECO:0000256" key="2">
    <source>
        <dbReference type="ARBA" id="ARBA00022679"/>
    </source>
</evidence>
<dbReference type="FunFam" id="1.10.510.10:FF:000571">
    <property type="entry name" value="Maternal embryonic leucine zipper kinase"/>
    <property type="match status" value="1"/>
</dbReference>
<keyword evidence="11" id="KW-1185">Reference proteome</keyword>
<dbReference type="GO" id="GO:0035556">
    <property type="term" value="P:intracellular signal transduction"/>
    <property type="evidence" value="ECO:0007669"/>
    <property type="project" value="TreeGrafter"/>
</dbReference>
<evidence type="ECO:0000256" key="7">
    <source>
        <dbReference type="RuleBase" id="RU000304"/>
    </source>
</evidence>
<dbReference type="InterPro" id="IPR017441">
    <property type="entry name" value="Protein_kinase_ATP_BS"/>
</dbReference>
<sequence>MTISKRQPLASFAEQYRVGEEIGNGKFAIVKRCIPTNIDQHHHHGCAEVAAKFIRKSRSARFGQKVEDIELEIAILTELRHNNIIQLIDVFEDVTQVILVFELMKGGELQDYITDYDRLTESEARVFLRQILSAVVHLHERSIVHLDLKPENILLTEPGSQHLKIIDFGISRRFDAKADIKGVYGTPEFIAPEILNYESIGYGTDIWAIGCIAYTMLYGQSPFLGDSKNETFTNITRATFEFDDQICDISSLGRDFIKQCLVKDIRKRMTACDAFNHEWITTIDTIPIDHVISLDSLVDSCHQTMSMFGVKSGVGGGNRSDGSDSLINGAGSLIDTSPSPTSTTTIDSSTSTIPSRSSSIDTNCKQLQSIDSVLSRQRWKRAYRIIILYNRHQKRRMSNRKMSKRDDRRRRRINDSLQNVPTYYRSSSSHSLSIEGTMKNIVTDNVS</sequence>
<feature type="binding site" evidence="6">
    <location>
        <position position="52"/>
    </location>
    <ligand>
        <name>ATP</name>
        <dbReference type="ChEBI" id="CHEBI:30616"/>
    </ligand>
</feature>
<evidence type="ECO:0000256" key="8">
    <source>
        <dbReference type="SAM" id="MobiDB-lite"/>
    </source>
</evidence>
<feature type="compositionally biased region" description="Basic residues" evidence="8">
    <location>
        <begin position="394"/>
        <end position="412"/>
    </location>
</feature>
<feature type="domain" description="Protein kinase" evidence="9">
    <location>
        <begin position="16"/>
        <end position="280"/>
    </location>
</feature>
<dbReference type="AlphaFoldDB" id="A0A9Q0M3V6"/>
<organism evidence="10 11">
    <name type="scientific">Blomia tropicalis</name>
    <name type="common">Mite</name>
    <dbReference type="NCBI Taxonomy" id="40697"/>
    <lineage>
        <taxon>Eukaryota</taxon>
        <taxon>Metazoa</taxon>
        <taxon>Ecdysozoa</taxon>
        <taxon>Arthropoda</taxon>
        <taxon>Chelicerata</taxon>
        <taxon>Arachnida</taxon>
        <taxon>Acari</taxon>
        <taxon>Acariformes</taxon>
        <taxon>Sarcoptiformes</taxon>
        <taxon>Astigmata</taxon>
        <taxon>Glycyphagoidea</taxon>
        <taxon>Echimyopodidae</taxon>
        <taxon>Blomia</taxon>
    </lineage>
</organism>
<evidence type="ECO:0000256" key="4">
    <source>
        <dbReference type="ARBA" id="ARBA00022777"/>
    </source>
</evidence>
<evidence type="ECO:0000256" key="5">
    <source>
        <dbReference type="ARBA" id="ARBA00022840"/>
    </source>
</evidence>
<dbReference type="SUPFAM" id="SSF56112">
    <property type="entry name" value="Protein kinase-like (PK-like)"/>
    <property type="match status" value="1"/>
</dbReference>
<protein>
    <recommendedName>
        <fullName evidence="9">Protein kinase domain-containing protein</fullName>
    </recommendedName>
</protein>
<keyword evidence="3 6" id="KW-0547">Nucleotide-binding</keyword>
<gene>
    <name evidence="10" type="ORF">RDWZM_004512</name>
</gene>
<dbReference type="PROSITE" id="PS00108">
    <property type="entry name" value="PROTEIN_KINASE_ST"/>
    <property type="match status" value="1"/>
</dbReference>
<evidence type="ECO:0000256" key="3">
    <source>
        <dbReference type="ARBA" id="ARBA00022741"/>
    </source>
</evidence>
<evidence type="ECO:0000256" key="1">
    <source>
        <dbReference type="ARBA" id="ARBA00022527"/>
    </source>
</evidence>
<evidence type="ECO:0000313" key="10">
    <source>
        <dbReference type="EMBL" id="KAJ6218700.1"/>
    </source>
</evidence>
<keyword evidence="2" id="KW-0808">Transferase</keyword>
<dbReference type="Proteomes" id="UP001142055">
    <property type="component" value="Chromosome 2"/>
</dbReference>
<dbReference type="EMBL" id="JAPWDV010000002">
    <property type="protein sequence ID" value="KAJ6218700.1"/>
    <property type="molecule type" value="Genomic_DNA"/>
</dbReference>